<gene>
    <name evidence="2" type="ORF">LENED_012608</name>
</gene>
<reference evidence="2 3" key="1">
    <citation type="submission" date="2016-08" db="EMBL/GenBank/DDBJ databases">
        <authorList>
            <consortium name="Lentinula edodes genome sequencing consortium"/>
            <person name="Sakamoto Y."/>
            <person name="Nakade K."/>
            <person name="Sato S."/>
            <person name="Yoshida Y."/>
            <person name="Miyazaki K."/>
            <person name="Natsume S."/>
            <person name="Konno N."/>
        </authorList>
    </citation>
    <scope>NUCLEOTIDE SEQUENCE [LARGE SCALE GENOMIC DNA]</scope>
    <source>
        <strain evidence="2 3">NBRC 111202</strain>
    </source>
</reference>
<protein>
    <submittedName>
        <fullName evidence="2">Uncharacterized protein</fullName>
    </submittedName>
</protein>
<dbReference type="AlphaFoldDB" id="A0A1Q3ESZ1"/>
<feature type="region of interest" description="Disordered" evidence="1">
    <location>
        <begin position="1"/>
        <end position="191"/>
    </location>
</feature>
<feature type="compositionally biased region" description="Polar residues" evidence="1">
    <location>
        <begin position="167"/>
        <end position="177"/>
    </location>
</feature>
<accession>A0A1Q3ESZ1</accession>
<organism evidence="2 3">
    <name type="scientific">Lentinula edodes</name>
    <name type="common">Shiitake mushroom</name>
    <name type="synonym">Lentinus edodes</name>
    <dbReference type="NCBI Taxonomy" id="5353"/>
    <lineage>
        <taxon>Eukaryota</taxon>
        <taxon>Fungi</taxon>
        <taxon>Dikarya</taxon>
        <taxon>Basidiomycota</taxon>
        <taxon>Agaricomycotina</taxon>
        <taxon>Agaricomycetes</taxon>
        <taxon>Agaricomycetidae</taxon>
        <taxon>Agaricales</taxon>
        <taxon>Marasmiineae</taxon>
        <taxon>Omphalotaceae</taxon>
        <taxon>Lentinula</taxon>
    </lineage>
</organism>
<dbReference type="EMBL" id="BDGU01001676">
    <property type="protein sequence ID" value="GAW10351.1"/>
    <property type="molecule type" value="Genomic_DNA"/>
</dbReference>
<feature type="compositionally biased region" description="Polar residues" evidence="1">
    <location>
        <begin position="1"/>
        <end position="10"/>
    </location>
</feature>
<proteinExistence type="predicted"/>
<comment type="caution">
    <text evidence="2">The sequence shown here is derived from an EMBL/GenBank/DDBJ whole genome shotgun (WGS) entry which is preliminary data.</text>
</comment>
<evidence type="ECO:0000313" key="3">
    <source>
        <dbReference type="Proteomes" id="UP000188533"/>
    </source>
</evidence>
<keyword evidence="3" id="KW-1185">Reference proteome</keyword>
<reference evidence="2 3" key="2">
    <citation type="submission" date="2017-02" db="EMBL/GenBank/DDBJ databases">
        <title>A genome survey and senescence transcriptome analysis in Lentinula edodes.</title>
        <authorList>
            <person name="Sakamoto Y."/>
            <person name="Nakade K."/>
            <person name="Sato S."/>
            <person name="Yoshida Y."/>
            <person name="Miyazaki K."/>
            <person name="Natsume S."/>
            <person name="Konno N."/>
        </authorList>
    </citation>
    <scope>NUCLEOTIDE SEQUENCE [LARGE SCALE GENOMIC DNA]</scope>
    <source>
        <strain evidence="2 3">NBRC 111202</strain>
    </source>
</reference>
<dbReference type="Proteomes" id="UP000188533">
    <property type="component" value="Unassembled WGS sequence"/>
</dbReference>
<feature type="compositionally biased region" description="Basic and acidic residues" evidence="1">
    <location>
        <begin position="58"/>
        <end position="82"/>
    </location>
</feature>
<evidence type="ECO:0000313" key="2">
    <source>
        <dbReference type="EMBL" id="GAW10351.1"/>
    </source>
</evidence>
<evidence type="ECO:0000256" key="1">
    <source>
        <dbReference type="SAM" id="MobiDB-lite"/>
    </source>
</evidence>
<feature type="compositionally biased region" description="Acidic residues" evidence="1">
    <location>
        <begin position="128"/>
        <end position="144"/>
    </location>
</feature>
<sequence length="191" mass="20980">MSSSRTTTIGSIPVTGRQPTPPVAPTRPSTLDPSDEERELELQLERTRERSRRRKEEKKKAEEEAKRKAEEERERQEGRQCEENGGGGGGEEEENSGSGSGAESVKVEIPRVAKKGKAPQRNEASGGDPDDGDDGENDDEEDEERAPCERCYSKKIPCLEQVGNVMPSDQPQHQPTHSHIPDSPCTSPGHP</sequence>
<name>A0A1Q3ESZ1_LENED</name>